<keyword evidence="4" id="KW-1185">Reference proteome</keyword>
<sequence length="141" mass="13173">MSIAAAAGVVGAALGAAQAAGSAGDGSGTGTSAAGAKPEAPPPSPAAQQLSFDFGDGDPTQSIGTPRAGICYPLGGSATAFRNNTELRAQLYASPGCGGSPGPVLDPGQNRAHGEHSTSVVFIPAGPGGSGGQTAAGSGGR</sequence>
<organism evidence="3 4">
    <name type="scientific">Streptomyces pathocidini</name>
    <dbReference type="NCBI Taxonomy" id="1650571"/>
    <lineage>
        <taxon>Bacteria</taxon>
        <taxon>Bacillati</taxon>
        <taxon>Actinomycetota</taxon>
        <taxon>Actinomycetes</taxon>
        <taxon>Kitasatosporales</taxon>
        <taxon>Streptomycetaceae</taxon>
        <taxon>Streptomyces</taxon>
    </lineage>
</organism>
<dbReference type="EMBL" id="JBIRWE010000004">
    <property type="protein sequence ID" value="MFI1965004.1"/>
    <property type="molecule type" value="Genomic_DNA"/>
</dbReference>
<dbReference type="RefSeq" id="WP_055471319.1">
    <property type="nucleotide sequence ID" value="NZ_JBEZHZ010000011.1"/>
</dbReference>
<protein>
    <submittedName>
        <fullName evidence="3">Uncharacterized protein</fullName>
    </submittedName>
</protein>
<feature type="region of interest" description="Disordered" evidence="1">
    <location>
        <begin position="92"/>
        <end position="141"/>
    </location>
</feature>
<feature type="compositionally biased region" description="Gly residues" evidence="1">
    <location>
        <begin position="126"/>
        <end position="141"/>
    </location>
</feature>
<feature type="chain" id="PRO_5046245146" evidence="2">
    <location>
        <begin position="20"/>
        <end position="141"/>
    </location>
</feature>
<evidence type="ECO:0000256" key="1">
    <source>
        <dbReference type="SAM" id="MobiDB-lite"/>
    </source>
</evidence>
<reference evidence="3 4" key="1">
    <citation type="submission" date="2024-10" db="EMBL/GenBank/DDBJ databases">
        <title>The Natural Products Discovery Center: Release of the First 8490 Sequenced Strains for Exploring Actinobacteria Biosynthetic Diversity.</title>
        <authorList>
            <person name="Kalkreuter E."/>
            <person name="Kautsar S.A."/>
            <person name="Yang D."/>
            <person name="Bader C.D."/>
            <person name="Teijaro C.N."/>
            <person name="Fluegel L."/>
            <person name="Davis C.M."/>
            <person name="Simpson J.R."/>
            <person name="Lauterbach L."/>
            <person name="Steele A.D."/>
            <person name="Gui C."/>
            <person name="Meng S."/>
            <person name="Li G."/>
            <person name="Viehrig K."/>
            <person name="Ye F."/>
            <person name="Su P."/>
            <person name="Kiefer A.F."/>
            <person name="Nichols A."/>
            <person name="Cepeda A.J."/>
            <person name="Yan W."/>
            <person name="Fan B."/>
            <person name="Jiang Y."/>
            <person name="Adhikari A."/>
            <person name="Zheng C.-J."/>
            <person name="Schuster L."/>
            <person name="Cowan T.M."/>
            <person name="Smanski M.J."/>
            <person name="Chevrette M.G."/>
            <person name="De Carvalho L.P.S."/>
            <person name="Shen B."/>
        </authorList>
    </citation>
    <scope>NUCLEOTIDE SEQUENCE [LARGE SCALE GENOMIC DNA]</scope>
    <source>
        <strain evidence="3 4">NPDC020327</strain>
    </source>
</reference>
<keyword evidence="2" id="KW-0732">Signal</keyword>
<dbReference type="Proteomes" id="UP001611548">
    <property type="component" value="Unassembled WGS sequence"/>
</dbReference>
<evidence type="ECO:0000313" key="4">
    <source>
        <dbReference type="Proteomes" id="UP001611548"/>
    </source>
</evidence>
<comment type="caution">
    <text evidence="3">The sequence shown here is derived from an EMBL/GenBank/DDBJ whole genome shotgun (WGS) entry which is preliminary data.</text>
</comment>
<evidence type="ECO:0000313" key="3">
    <source>
        <dbReference type="EMBL" id="MFI1965004.1"/>
    </source>
</evidence>
<accession>A0ABW7UQW5</accession>
<feature type="signal peptide" evidence="2">
    <location>
        <begin position="1"/>
        <end position="19"/>
    </location>
</feature>
<feature type="region of interest" description="Disordered" evidence="1">
    <location>
        <begin position="18"/>
        <end position="69"/>
    </location>
</feature>
<name>A0ABW7UQW5_9ACTN</name>
<gene>
    <name evidence="3" type="ORF">ACH429_12960</name>
</gene>
<proteinExistence type="predicted"/>
<evidence type="ECO:0000256" key="2">
    <source>
        <dbReference type="SAM" id="SignalP"/>
    </source>
</evidence>